<dbReference type="InterPro" id="IPR051686">
    <property type="entry name" value="Lipoprotein_DolP"/>
</dbReference>
<dbReference type="PANTHER" id="PTHR34606">
    <property type="entry name" value="BON DOMAIN-CONTAINING PROTEIN"/>
    <property type="match status" value="1"/>
</dbReference>
<evidence type="ECO:0000256" key="2">
    <source>
        <dbReference type="SAM" id="SignalP"/>
    </source>
</evidence>
<reference evidence="4 5" key="1">
    <citation type="submission" date="2018-05" db="EMBL/GenBank/DDBJ databases">
        <title>Genomic Encyclopedia of Type Strains, Phase IV (KMG-V): Genome sequencing to study the core and pangenomes of soil and plant-associated prokaryotes.</title>
        <authorList>
            <person name="Whitman W."/>
        </authorList>
    </citation>
    <scope>NUCLEOTIDE SEQUENCE [LARGE SCALE GENOMIC DNA]</scope>
    <source>
        <strain evidence="4 5">SCZa-39</strain>
    </source>
</reference>
<feature type="signal peptide" evidence="2">
    <location>
        <begin position="1"/>
        <end position="24"/>
    </location>
</feature>
<evidence type="ECO:0000313" key="4">
    <source>
        <dbReference type="EMBL" id="PVX86660.1"/>
    </source>
</evidence>
<dbReference type="RefSeq" id="WP_116610006.1">
    <property type="nucleotide sequence ID" value="NZ_CAJZAT010000224.1"/>
</dbReference>
<feature type="chain" id="PRO_5045225818" evidence="2">
    <location>
        <begin position="25"/>
        <end position="119"/>
    </location>
</feature>
<dbReference type="PROSITE" id="PS50914">
    <property type="entry name" value="BON"/>
    <property type="match status" value="1"/>
</dbReference>
<evidence type="ECO:0000313" key="5">
    <source>
        <dbReference type="Proteomes" id="UP000245712"/>
    </source>
</evidence>
<dbReference type="Gene3D" id="3.30.1340.30">
    <property type="match status" value="1"/>
</dbReference>
<dbReference type="EMBL" id="QEOB01000002">
    <property type="protein sequence ID" value="PVX86660.1"/>
    <property type="molecule type" value="Genomic_DNA"/>
</dbReference>
<evidence type="ECO:0000259" key="3">
    <source>
        <dbReference type="PROSITE" id="PS50914"/>
    </source>
</evidence>
<dbReference type="InterPro" id="IPR014004">
    <property type="entry name" value="Transpt-assoc_nodulatn_dom_bac"/>
</dbReference>
<feature type="region of interest" description="Disordered" evidence="1">
    <location>
        <begin position="28"/>
        <end position="47"/>
    </location>
</feature>
<dbReference type="PANTHER" id="PTHR34606:SF16">
    <property type="entry name" value="BON DOMAIN-CONTAINING PROTEIN"/>
    <property type="match status" value="1"/>
</dbReference>
<dbReference type="Proteomes" id="UP000245712">
    <property type="component" value="Unassembled WGS sequence"/>
</dbReference>
<keyword evidence="5" id="KW-1185">Reference proteome</keyword>
<comment type="caution">
    <text evidence="4">The sequence shown here is derived from an EMBL/GenBank/DDBJ whole genome shotgun (WGS) entry which is preliminary data.</text>
</comment>
<feature type="domain" description="BON" evidence="3">
    <location>
        <begin position="49"/>
        <end position="117"/>
    </location>
</feature>
<dbReference type="SMART" id="SM00749">
    <property type="entry name" value="BON"/>
    <property type="match status" value="1"/>
</dbReference>
<protein>
    <submittedName>
        <fullName evidence="4">BON domain-containing protein</fullName>
    </submittedName>
</protein>
<dbReference type="Pfam" id="PF04972">
    <property type="entry name" value="BON"/>
    <property type="match status" value="1"/>
</dbReference>
<proteinExistence type="predicted"/>
<organism evidence="4 5">
    <name type="scientific">Paraburkholderia unamae</name>
    <dbReference type="NCBI Taxonomy" id="219649"/>
    <lineage>
        <taxon>Bacteria</taxon>
        <taxon>Pseudomonadati</taxon>
        <taxon>Pseudomonadota</taxon>
        <taxon>Betaproteobacteria</taxon>
        <taxon>Burkholderiales</taxon>
        <taxon>Burkholderiaceae</taxon>
        <taxon>Paraburkholderia</taxon>
    </lineage>
</organism>
<name>A0ABX5KWX9_9BURK</name>
<keyword evidence="2" id="KW-0732">Signal</keyword>
<sequence>MKRIHILKTAAGAACMTFALVAGAQTTTNGATNSAAPSGSSESVGQHVDDATITTKVKAELLGAKNVKSEHIHVKTRKGVVSLTGTVPSAEDRDNAKQVVEGVSGVSSVKNHLKVSAAS</sequence>
<accession>A0ABX5KWX9</accession>
<dbReference type="InterPro" id="IPR007055">
    <property type="entry name" value="BON_dom"/>
</dbReference>
<gene>
    <name evidence="4" type="ORF">C7402_102497</name>
</gene>
<evidence type="ECO:0000256" key="1">
    <source>
        <dbReference type="SAM" id="MobiDB-lite"/>
    </source>
</evidence>